<evidence type="ECO:0000256" key="1">
    <source>
        <dbReference type="SAM" id="MobiDB-lite"/>
    </source>
</evidence>
<protein>
    <submittedName>
        <fullName evidence="2">TraB/GumN family protein</fullName>
    </submittedName>
</protein>
<name>A0ABT1XQJ2_9SPHN</name>
<dbReference type="InterPro" id="IPR002816">
    <property type="entry name" value="TraB/PrgY/GumN_fam"/>
</dbReference>
<dbReference type="PANTHER" id="PTHR40590">
    <property type="entry name" value="CYTOPLASMIC PROTEIN-RELATED"/>
    <property type="match status" value="1"/>
</dbReference>
<keyword evidence="3" id="KW-1185">Reference proteome</keyword>
<dbReference type="EMBL" id="JANKHH010000004">
    <property type="protein sequence ID" value="MCR2833906.1"/>
    <property type="molecule type" value="Genomic_DNA"/>
</dbReference>
<proteinExistence type="predicted"/>
<organism evidence="2 3">
    <name type="scientific">Parerythrobacter lacustris</name>
    <dbReference type="NCBI Taxonomy" id="2969984"/>
    <lineage>
        <taxon>Bacteria</taxon>
        <taxon>Pseudomonadati</taxon>
        <taxon>Pseudomonadota</taxon>
        <taxon>Alphaproteobacteria</taxon>
        <taxon>Sphingomonadales</taxon>
        <taxon>Erythrobacteraceae</taxon>
        <taxon>Parerythrobacter</taxon>
    </lineage>
</organism>
<sequence length="315" mass="33872">MVETLVEEASPAAALTTPPGAEQDYAPNPAIWRLADEDTTIYLFGTIHVLPPGFAWRSAEFDRIVGEVDQLVLETSDEDGTAQLEAMLPQMIEAMLSREPTSDRMAPENGKKFLKLGRMAGIDPVEFDTMPLILALMGVGLNASALDGSMSEFGVETVLTAEFAELGKPVGSIENSADVMVALLGIDEGTIIAAVEHDLAEWDGGDLDSLMLETGDADTGPVYGDADNPLAPFAMEHAWAKGIISEQAMFDDSPLGLAMSKVLLEDRNRAWAEWLDRRLDTPGTILLAVGAGHFEGEVSVLRMLEARGLEVSRIN</sequence>
<dbReference type="InterPro" id="IPR047111">
    <property type="entry name" value="YbaP-like"/>
</dbReference>
<dbReference type="Proteomes" id="UP001206067">
    <property type="component" value="Unassembled WGS sequence"/>
</dbReference>
<dbReference type="PANTHER" id="PTHR40590:SF1">
    <property type="entry name" value="CYTOPLASMIC PROTEIN"/>
    <property type="match status" value="1"/>
</dbReference>
<reference evidence="2 3" key="1">
    <citation type="submission" date="2022-08" db="EMBL/GenBank/DDBJ databases">
        <title>Polyphasic taxonomy analysis of Qipengyuania sp.RS5-5.</title>
        <authorList>
            <person name="Xamxidin M."/>
            <person name="Wu M."/>
        </authorList>
    </citation>
    <scope>NUCLEOTIDE SEQUENCE [LARGE SCALE GENOMIC DNA]</scope>
    <source>
        <strain evidence="2 3">RS5-5</strain>
    </source>
</reference>
<feature type="region of interest" description="Disordered" evidence="1">
    <location>
        <begin position="1"/>
        <end position="22"/>
    </location>
</feature>
<dbReference type="RefSeq" id="WP_257595684.1">
    <property type="nucleotide sequence ID" value="NZ_JANKHH010000004.1"/>
</dbReference>
<evidence type="ECO:0000313" key="3">
    <source>
        <dbReference type="Proteomes" id="UP001206067"/>
    </source>
</evidence>
<gene>
    <name evidence="2" type="ORF">NSO95_08095</name>
</gene>
<comment type="caution">
    <text evidence="2">The sequence shown here is derived from an EMBL/GenBank/DDBJ whole genome shotgun (WGS) entry which is preliminary data.</text>
</comment>
<dbReference type="CDD" id="cd14789">
    <property type="entry name" value="Tiki"/>
    <property type="match status" value="1"/>
</dbReference>
<accession>A0ABT1XQJ2</accession>
<dbReference type="Pfam" id="PF01963">
    <property type="entry name" value="TraB_PrgY_gumN"/>
    <property type="match status" value="1"/>
</dbReference>
<evidence type="ECO:0000313" key="2">
    <source>
        <dbReference type="EMBL" id="MCR2833906.1"/>
    </source>
</evidence>